<dbReference type="RefSeq" id="XP_018276038.1">
    <property type="nucleotide sequence ID" value="XM_018424249.1"/>
</dbReference>
<dbReference type="OrthoDB" id="2155101at2759"/>
<dbReference type="AlphaFoldDB" id="A0A0J0XEQ0"/>
<dbReference type="STRING" id="879819.A0A0J0XEQ0"/>
<gene>
    <name evidence="1" type="ORF">CC85DRAFT_288408</name>
</gene>
<organism evidence="1 2">
    <name type="scientific">Cutaneotrichosporon oleaginosum</name>
    <dbReference type="NCBI Taxonomy" id="879819"/>
    <lineage>
        <taxon>Eukaryota</taxon>
        <taxon>Fungi</taxon>
        <taxon>Dikarya</taxon>
        <taxon>Basidiomycota</taxon>
        <taxon>Agaricomycotina</taxon>
        <taxon>Tremellomycetes</taxon>
        <taxon>Trichosporonales</taxon>
        <taxon>Trichosporonaceae</taxon>
        <taxon>Cutaneotrichosporon</taxon>
    </lineage>
</organism>
<dbReference type="GeneID" id="28984852"/>
<evidence type="ECO:0000313" key="1">
    <source>
        <dbReference type="EMBL" id="KLT39547.1"/>
    </source>
</evidence>
<protein>
    <submittedName>
        <fullName evidence="1">Uncharacterized protein</fullName>
    </submittedName>
</protein>
<dbReference type="GO" id="GO:0009306">
    <property type="term" value="P:protein secretion"/>
    <property type="evidence" value="ECO:0007669"/>
    <property type="project" value="InterPro"/>
</dbReference>
<name>A0A0J0XEQ0_9TREE</name>
<dbReference type="InterPro" id="IPR024242">
    <property type="entry name" value="NCE101"/>
</dbReference>
<keyword evidence="2" id="KW-1185">Reference proteome</keyword>
<dbReference type="Pfam" id="PF11654">
    <property type="entry name" value="NCE101"/>
    <property type="match status" value="1"/>
</dbReference>
<sequence>MPRNYLLSRTLDPLLGVFTGFLAYYLHETNPRTAAPPGHTLKDLVSWQIAENKRRGEAATAASAAADSAELEAVRRELDNADSVDKVVQAVKSGPDAAAAVARTTLKEESKMADKAV</sequence>
<reference evidence="1 2" key="1">
    <citation type="submission" date="2015-03" db="EMBL/GenBank/DDBJ databases">
        <title>Genomics and transcriptomics of the oil-accumulating basidiomycete yeast T. oleaginosus allow insights into substrate utilization and the diverse evolutionary trajectories of mating systems in fungi.</title>
        <authorList>
            <consortium name="DOE Joint Genome Institute"/>
            <person name="Kourist R."/>
            <person name="Kracht O."/>
            <person name="Bracharz F."/>
            <person name="Lipzen A."/>
            <person name="Nolan M."/>
            <person name="Ohm R."/>
            <person name="Grigoriev I."/>
            <person name="Sun S."/>
            <person name="Heitman J."/>
            <person name="Bruck T."/>
            <person name="Nowrousian M."/>
        </authorList>
    </citation>
    <scope>NUCLEOTIDE SEQUENCE [LARGE SCALE GENOMIC DNA]</scope>
    <source>
        <strain evidence="1 2">IBC0246</strain>
    </source>
</reference>
<evidence type="ECO:0000313" key="2">
    <source>
        <dbReference type="Proteomes" id="UP000053611"/>
    </source>
</evidence>
<accession>A0A0J0XEQ0</accession>
<dbReference type="Proteomes" id="UP000053611">
    <property type="component" value="Unassembled WGS sequence"/>
</dbReference>
<dbReference type="EMBL" id="KQ087255">
    <property type="protein sequence ID" value="KLT39547.1"/>
    <property type="molecule type" value="Genomic_DNA"/>
</dbReference>
<proteinExistence type="predicted"/>
<dbReference type="PANTHER" id="PTHR28011">
    <property type="entry name" value="NON-CLASSICAL EXPORT PROTEIN 1"/>
    <property type="match status" value="1"/>
</dbReference>
<dbReference type="PANTHER" id="PTHR28011:SF1">
    <property type="entry name" value="NON-CLASSICAL EXPORT PROTEIN 1"/>
    <property type="match status" value="1"/>
</dbReference>